<feature type="region of interest" description="Disordered" evidence="1">
    <location>
        <begin position="310"/>
        <end position="334"/>
    </location>
</feature>
<evidence type="ECO:0000313" key="2">
    <source>
        <dbReference type="EMBL" id="GIQ83171.1"/>
    </source>
</evidence>
<comment type="caution">
    <text evidence="2">The sequence shown here is derived from an EMBL/GenBank/DDBJ whole genome shotgun (WGS) entry which is preliminary data.</text>
</comment>
<organism evidence="2 3">
    <name type="scientific">Kipferlia bialata</name>
    <dbReference type="NCBI Taxonomy" id="797122"/>
    <lineage>
        <taxon>Eukaryota</taxon>
        <taxon>Metamonada</taxon>
        <taxon>Carpediemonas-like organisms</taxon>
        <taxon>Kipferlia</taxon>
    </lineage>
</organism>
<reference evidence="2 3" key="1">
    <citation type="journal article" date="2018" name="PLoS ONE">
        <title>The draft genome of Kipferlia bialata reveals reductive genome evolution in fornicate parasites.</title>
        <authorList>
            <person name="Tanifuji G."/>
            <person name="Takabayashi S."/>
            <person name="Kume K."/>
            <person name="Takagi M."/>
            <person name="Nakayama T."/>
            <person name="Kamikawa R."/>
            <person name="Inagaki Y."/>
            <person name="Hashimoto T."/>
        </authorList>
    </citation>
    <scope>NUCLEOTIDE SEQUENCE [LARGE SCALE GENOMIC DNA]</scope>
    <source>
        <strain evidence="2">NY0173</strain>
    </source>
</reference>
<name>A0A9K3GI96_9EUKA</name>
<proteinExistence type="predicted"/>
<accession>A0A9K3GI96</accession>
<evidence type="ECO:0000313" key="3">
    <source>
        <dbReference type="Proteomes" id="UP000265618"/>
    </source>
</evidence>
<dbReference type="AlphaFoldDB" id="A0A9K3GI96"/>
<sequence length="546" mass="59256">MRLTIRDIRVSSVCKVTCLPRRRSLPDCIQSLVTGCLLLARPGEVLFNLSIEPRDTIQPAYVSVSSVSRHVQVFSRRPESIVLSALSDCSGESKYLRMTALIQSPACVFSELVALHLKEFLDACGIDSPIVSNACTVTPLERPEPSVLQGATRSLAGELCHSHLTSVFHILRHSEGILMFEENPSGMLEISIALPYPCLTPLTNTASADTSPCPCGCGKKSPKNKEVKEEVLPLKGRTFSLVGDSTSHFSLEAVGKYMTSLGMIVAVDPSAGNDETSSARTPRRRQSHLEDSSGDVLSQSEAVLLGIMESVSPPSQKDTRNDRSQGTTVQSSIDQADAPADVHIRCLGDGLPMGYEGIVIAEPQPLSALVKSGLTDSIVGGRLLFQPVRKAALTQCLRRLLSVEGLAPSPAVTRRGCAICSQGVVFDRTLSHYPQAIDPDLDICVARVIVESYMGVHRYPVIVLSHHVAKTNVRILRELREWEERIGCRDPCEILLLSSGESTNGTSQGEKLSDLGGLEPYTVLQEPHGRRLREVLEGENTHTSLH</sequence>
<dbReference type="EMBL" id="BDIP01000952">
    <property type="protein sequence ID" value="GIQ83171.1"/>
    <property type="molecule type" value="Genomic_DNA"/>
</dbReference>
<evidence type="ECO:0000256" key="1">
    <source>
        <dbReference type="SAM" id="MobiDB-lite"/>
    </source>
</evidence>
<dbReference type="Proteomes" id="UP000265618">
    <property type="component" value="Unassembled WGS sequence"/>
</dbReference>
<feature type="region of interest" description="Disordered" evidence="1">
    <location>
        <begin position="269"/>
        <end position="296"/>
    </location>
</feature>
<protein>
    <submittedName>
        <fullName evidence="2">Uncharacterized protein</fullName>
    </submittedName>
</protein>
<keyword evidence="3" id="KW-1185">Reference proteome</keyword>
<gene>
    <name evidence="2" type="ORF">KIPB_004446</name>
</gene>
<feature type="compositionally biased region" description="Polar residues" evidence="1">
    <location>
        <begin position="324"/>
        <end position="334"/>
    </location>
</feature>